<organism evidence="3 4">
    <name type="scientific">Caenorhabditis remanei</name>
    <name type="common">Caenorhabditis vulgaris</name>
    <dbReference type="NCBI Taxonomy" id="31234"/>
    <lineage>
        <taxon>Eukaryota</taxon>
        <taxon>Metazoa</taxon>
        <taxon>Ecdysozoa</taxon>
        <taxon>Nematoda</taxon>
        <taxon>Chromadorea</taxon>
        <taxon>Rhabditida</taxon>
        <taxon>Rhabditina</taxon>
        <taxon>Rhabditomorpha</taxon>
        <taxon>Rhabditoidea</taxon>
        <taxon>Rhabditidae</taxon>
        <taxon>Peloderinae</taxon>
        <taxon>Caenorhabditis</taxon>
    </lineage>
</organism>
<dbReference type="KEGG" id="crq:GCK72_022842"/>
<reference evidence="3 4" key="1">
    <citation type="submission" date="2019-12" db="EMBL/GenBank/DDBJ databases">
        <title>Chromosome-level assembly of the Caenorhabditis remanei genome.</title>
        <authorList>
            <person name="Teterina A.A."/>
            <person name="Willis J.H."/>
            <person name="Phillips P.C."/>
        </authorList>
    </citation>
    <scope>NUCLEOTIDE SEQUENCE [LARGE SCALE GENOMIC DNA]</scope>
    <source>
        <strain evidence="3 4">PX506</strain>
        <tissue evidence="3">Whole organism</tissue>
    </source>
</reference>
<dbReference type="EMBL" id="WUAV01000006">
    <property type="protein sequence ID" value="KAF1746388.1"/>
    <property type="molecule type" value="Genomic_DNA"/>
</dbReference>
<keyword evidence="1" id="KW-0472">Membrane</keyword>
<evidence type="ECO:0000313" key="3">
    <source>
        <dbReference type="EMBL" id="KAF1746388.1"/>
    </source>
</evidence>
<accession>A0A6A5FUU7</accession>
<sequence>MIAPKFIVAFVLVIFMTHVCNADTEREIEVADSSLNLDIDEEKIYSTTYDENDFKVLKHICTLFIVILLVAIVFSVVISRSEHRVTAVRLLLHTLRFKQVLVPTELLDQFWSRGYWKQTHSLLQHQMPSHMVSRCVKNIYGNIHRRTPSATGNNYRIVFPQLLAISVEVAESEQQVLYWQKEPDWQQKQMR</sequence>
<dbReference type="GeneID" id="78777581"/>
<proteinExistence type="predicted"/>
<feature type="chain" id="PRO_5025416893" evidence="2">
    <location>
        <begin position="23"/>
        <end position="191"/>
    </location>
</feature>
<evidence type="ECO:0000256" key="2">
    <source>
        <dbReference type="SAM" id="SignalP"/>
    </source>
</evidence>
<name>A0A6A5FUU7_CAERE</name>
<dbReference type="CTD" id="78777581"/>
<comment type="caution">
    <text evidence="3">The sequence shown here is derived from an EMBL/GenBank/DDBJ whole genome shotgun (WGS) entry which is preliminary data.</text>
</comment>
<feature type="signal peptide" evidence="2">
    <location>
        <begin position="1"/>
        <end position="22"/>
    </location>
</feature>
<dbReference type="Proteomes" id="UP000483820">
    <property type="component" value="Chromosome X"/>
</dbReference>
<feature type="transmembrane region" description="Helical" evidence="1">
    <location>
        <begin position="56"/>
        <end position="79"/>
    </location>
</feature>
<evidence type="ECO:0000313" key="4">
    <source>
        <dbReference type="Proteomes" id="UP000483820"/>
    </source>
</evidence>
<gene>
    <name evidence="3" type="ORF">GCK72_022842</name>
</gene>
<protein>
    <submittedName>
        <fullName evidence="3">Uncharacterized protein</fullName>
    </submittedName>
</protein>
<keyword evidence="1" id="KW-0812">Transmembrane</keyword>
<dbReference type="AlphaFoldDB" id="A0A6A5FUU7"/>
<keyword evidence="2" id="KW-0732">Signal</keyword>
<keyword evidence="1" id="KW-1133">Transmembrane helix</keyword>
<evidence type="ECO:0000256" key="1">
    <source>
        <dbReference type="SAM" id="Phobius"/>
    </source>
</evidence>
<dbReference type="RefSeq" id="XP_053578660.1">
    <property type="nucleotide sequence ID" value="XM_053735094.1"/>
</dbReference>